<gene>
    <name evidence="1" type="ORF">FNAPI_4785</name>
</gene>
<dbReference type="EMBL" id="JAAOAO010000176">
    <property type="protein sequence ID" value="KAF5559341.1"/>
    <property type="molecule type" value="Genomic_DNA"/>
</dbReference>
<dbReference type="InterPro" id="IPR036291">
    <property type="entry name" value="NAD(P)-bd_dom_sf"/>
</dbReference>
<dbReference type="PANTHER" id="PTHR43431">
    <property type="entry name" value="OXIDOREDUCTASE, SHORT CHAIN DEHYDROGENASE/REDUCTASE FAMILY (AFU_ORTHOLOGUE AFUA_5G14000)"/>
    <property type="match status" value="1"/>
</dbReference>
<proteinExistence type="predicted"/>
<evidence type="ECO:0000313" key="1">
    <source>
        <dbReference type="EMBL" id="KAF5559341.1"/>
    </source>
</evidence>
<dbReference type="PANTHER" id="PTHR43431:SF7">
    <property type="entry name" value="OXIDOREDUCTASE, SHORT CHAIN DEHYDROGENASE_REDUCTASE FAMILY (AFU_ORTHOLOGUE AFUA_5G14000)"/>
    <property type="match status" value="1"/>
</dbReference>
<name>A0A8H5NAB6_9HYPO</name>
<dbReference type="Proteomes" id="UP000574317">
    <property type="component" value="Unassembled WGS sequence"/>
</dbReference>
<accession>A0A8H5NAB6</accession>
<dbReference type="SUPFAM" id="SSF51735">
    <property type="entry name" value="NAD(P)-binding Rossmann-fold domains"/>
    <property type="match status" value="1"/>
</dbReference>
<dbReference type="Pfam" id="PF00106">
    <property type="entry name" value="adh_short"/>
    <property type="match status" value="1"/>
</dbReference>
<reference evidence="1 2" key="1">
    <citation type="submission" date="2020-05" db="EMBL/GenBank/DDBJ databases">
        <title>Identification and distribution of gene clusters putatively required for synthesis of sphingolipid metabolism inhibitors in phylogenetically diverse species of the filamentous fungus Fusarium.</title>
        <authorList>
            <person name="Kim H.-S."/>
            <person name="Busman M."/>
            <person name="Brown D.W."/>
            <person name="Divon H."/>
            <person name="Uhlig S."/>
            <person name="Proctor R.H."/>
        </authorList>
    </citation>
    <scope>NUCLEOTIDE SEQUENCE [LARGE SCALE GENOMIC DNA]</scope>
    <source>
        <strain evidence="1 2">NRRL 25196</strain>
    </source>
</reference>
<dbReference type="InterPro" id="IPR002347">
    <property type="entry name" value="SDR_fam"/>
</dbReference>
<evidence type="ECO:0000313" key="2">
    <source>
        <dbReference type="Proteomes" id="UP000574317"/>
    </source>
</evidence>
<comment type="caution">
    <text evidence="1">The sequence shown here is derived from an EMBL/GenBank/DDBJ whole genome shotgun (WGS) entry which is preliminary data.</text>
</comment>
<protein>
    <submittedName>
        <fullName evidence="1">Short-chain dehydrogenase reductase SDR</fullName>
    </submittedName>
</protein>
<keyword evidence="2" id="KW-1185">Reference proteome</keyword>
<dbReference type="AlphaFoldDB" id="A0A8H5NAB6"/>
<dbReference type="Gene3D" id="3.40.50.720">
    <property type="entry name" value="NAD(P)-binding Rossmann-like Domain"/>
    <property type="match status" value="1"/>
</dbReference>
<sequence>MKLQDIPPELRQAIFELVLTAPVAPLTPSESQHGRDQLLYSLRDRQYEWPPRGVWQQAPTNKAQSLLLVSKQFYVEIQDIFRRLPNHYHVDMMFVKNYGFWPTWDIVKRPTSRYIDKVTATFRIFEPTDDLDDRFKDSLSFSGGDGGPESAAWALYELLVSLIQHGSGYIGLPNNQSFIINEIEVNVVASTDGAAHTKFSCRDNDNPWWLRRSAIEYGKQLVPEERLANYMISNLDIVFKADRDVRPYGRELYEHIVESITFQLNGQEWKKKRIDEYLDECHPSTWSQGYRNGLAIIIGAGPTSGRGIARVLARQDGGNLAVALLARNADNLNSLRDSLRKETNGILNSFPTDTQPDNLRKAFKDIASHPDFKDLKLKLAIYHVKHASKKPFLEETPEEFNESMQVYTTGAVVFAQEALKLMYEQNGGQTLLSDTNGAKKGTIIFTGTLGAMRTNTGYAAYGATRASARMVAQAIAKEHSKFGVQCVHAIANGRITDEDTEETRTGKHMRAEDVGQTYLWLSQQPSSLWVHELDLRPAQESF</sequence>
<organism evidence="1 2">
    <name type="scientific">Fusarium napiforme</name>
    <dbReference type="NCBI Taxonomy" id="42672"/>
    <lineage>
        <taxon>Eukaryota</taxon>
        <taxon>Fungi</taxon>
        <taxon>Dikarya</taxon>
        <taxon>Ascomycota</taxon>
        <taxon>Pezizomycotina</taxon>
        <taxon>Sordariomycetes</taxon>
        <taxon>Hypocreomycetidae</taxon>
        <taxon>Hypocreales</taxon>
        <taxon>Nectriaceae</taxon>
        <taxon>Fusarium</taxon>
        <taxon>Fusarium fujikuroi species complex</taxon>
    </lineage>
</organism>